<organism evidence="1 2">
    <name type="scientific">Mesorhizobium zhangyense</name>
    <dbReference type="NCBI Taxonomy" id="1776730"/>
    <lineage>
        <taxon>Bacteria</taxon>
        <taxon>Pseudomonadati</taxon>
        <taxon>Pseudomonadota</taxon>
        <taxon>Alphaproteobacteria</taxon>
        <taxon>Hyphomicrobiales</taxon>
        <taxon>Phyllobacteriaceae</taxon>
        <taxon>Mesorhizobium</taxon>
    </lineage>
</organism>
<reference evidence="1 2" key="1">
    <citation type="submission" date="2020-02" db="EMBL/GenBank/DDBJ databases">
        <title>Genome sequence of the type strain CGMCC 1.15528 of Mesorhizobium zhangyense.</title>
        <authorList>
            <person name="Gao J."/>
            <person name="Sun J."/>
        </authorList>
    </citation>
    <scope>NUCLEOTIDE SEQUENCE [LARGE SCALE GENOMIC DNA]</scope>
    <source>
        <strain evidence="1 2">CGMCC 1.15528</strain>
    </source>
</reference>
<dbReference type="Proteomes" id="UP000481252">
    <property type="component" value="Unassembled WGS sequence"/>
</dbReference>
<evidence type="ECO:0000313" key="1">
    <source>
        <dbReference type="EMBL" id="NGN43202.1"/>
    </source>
</evidence>
<keyword evidence="2" id="KW-1185">Reference proteome</keyword>
<protein>
    <submittedName>
        <fullName evidence="1">DUF982 domain-containing protein</fullName>
    </submittedName>
</protein>
<comment type="caution">
    <text evidence="1">The sequence shown here is derived from an EMBL/GenBank/DDBJ whole genome shotgun (WGS) entry which is preliminary data.</text>
</comment>
<gene>
    <name evidence="1" type="ORF">G6N74_19205</name>
</gene>
<proteinExistence type="predicted"/>
<dbReference type="InterPro" id="IPR010385">
    <property type="entry name" value="DUF982"/>
</dbReference>
<name>A0A7C9R926_9HYPH</name>
<dbReference type="EMBL" id="JAAKZG010000008">
    <property type="protein sequence ID" value="NGN43202.1"/>
    <property type="molecule type" value="Genomic_DNA"/>
</dbReference>
<accession>A0A7C9R926</accession>
<dbReference type="RefSeq" id="WP_165119559.1">
    <property type="nucleotide sequence ID" value="NZ_JAAKZG010000008.1"/>
</dbReference>
<dbReference type="Gene3D" id="6.10.250.730">
    <property type="match status" value="1"/>
</dbReference>
<sequence>MDRLQFIIPVRISPEPSQPVTEIYSVGDAMTFLQEWPVGRQGPVYQTAMNACLEAMIEQVPTEDARKAFTSFARVSKILTKDDAHALVLDGDGEIRPAH</sequence>
<evidence type="ECO:0000313" key="2">
    <source>
        <dbReference type="Proteomes" id="UP000481252"/>
    </source>
</evidence>
<dbReference type="AlphaFoldDB" id="A0A7C9R926"/>
<dbReference type="Pfam" id="PF06169">
    <property type="entry name" value="DUF982"/>
    <property type="match status" value="1"/>
</dbReference>